<proteinExistence type="inferred from homology"/>
<keyword evidence="6" id="KW-0539">Nucleus</keyword>
<evidence type="ECO:0000256" key="2">
    <source>
        <dbReference type="ARBA" id="ARBA00007497"/>
    </source>
</evidence>
<sequence>MESEDMIDLPASSGSGCKSENDNLTNTNCVPGEVDSQPSNSAVKEDKLDGEILGNEGEVRHEDSQLLLAVDGNKDMVDNTSILQVSVELTETVTVAEKMNCFSSGFHAENGGLTVQNGSPINSHKRDGSHISNHEINDSSISVLKRARVKVDEQKPSVQVMYNSLTRDSKRKLEELLQQWSEWHAQHCSSPHDSNEVLESGEGTYFPALHVGLDKPSAVSFWMDNQTRNQQSKDFIALDNSAVPLYDRGYSLALTSTDGSSNLEGGLDIIDASRCFNCGAYNHSLKECPKPRNNVAVNNARKQHKSRRNQNAGSRNPTRYYQNSPGGKYDGLRPGVLGAETRQLLGLRELDPPPWLNRMREIGYPPGYIDPEDEDQPSGIIIFGDEGSKEEKEDGEILEKTAYPEPPRKMSVEFPGINAPIPENADERRWAAGSSSSNLSGNRSHHRFNHSSERVNNREQRWPKDYRDEGPPGCDPGLSPTVSSFSPRYDSYYPNYTSHSSGGNSHNLVPRSPSLGRSLSDRDRRSPLVHEGSSNHGSYSSIPHSSQNYSLACFENREVPFHHSRNDFTSDSSHHKDKHEVHFHHSRR</sequence>
<dbReference type="SUPFAM" id="SSF57756">
    <property type="entry name" value="Retrovirus zinc finger-like domains"/>
    <property type="match status" value="1"/>
</dbReference>
<dbReference type="GO" id="GO:0071013">
    <property type="term" value="C:catalytic step 2 spliceosome"/>
    <property type="evidence" value="ECO:0007669"/>
    <property type="project" value="TreeGrafter"/>
</dbReference>
<keyword evidence="5" id="KW-0862">Zinc</keyword>
<evidence type="ECO:0000256" key="8">
    <source>
        <dbReference type="SAM" id="MobiDB-lite"/>
    </source>
</evidence>
<keyword evidence="4 7" id="KW-0863">Zinc-finger</keyword>
<accession>A0A5J5AIU0</accession>
<feature type="compositionally biased region" description="Polar residues" evidence="8">
    <location>
        <begin position="12"/>
        <end position="29"/>
    </location>
</feature>
<dbReference type="OrthoDB" id="8026949at2759"/>
<feature type="compositionally biased region" description="Polar residues" evidence="8">
    <location>
        <begin position="532"/>
        <end position="546"/>
    </location>
</feature>
<feature type="region of interest" description="Disordered" evidence="8">
    <location>
        <begin position="563"/>
        <end position="588"/>
    </location>
</feature>
<gene>
    <name evidence="10" type="ORF">F0562_005249</name>
</gene>
<comment type="similarity">
    <text evidence="2">Belongs to the ZCCHC8 family.</text>
</comment>
<feature type="region of interest" description="Disordered" evidence="8">
    <location>
        <begin position="1"/>
        <end position="45"/>
    </location>
</feature>
<keyword evidence="11" id="KW-1185">Reference proteome</keyword>
<dbReference type="PROSITE" id="PS50158">
    <property type="entry name" value="ZF_CCHC"/>
    <property type="match status" value="1"/>
</dbReference>
<dbReference type="InterPro" id="IPR001878">
    <property type="entry name" value="Znf_CCHC"/>
</dbReference>
<evidence type="ECO:0000256" key="7">
    <source>
        <dbReference type="PROSITE-ProRule" id="PRU00047"/>
    </source>
</evidence>
<protein>
    <recommendedName>
        <fullName evidence="9">CCHC-type domain-containing protein</fullName>
    </recommendedName>
</protein>
<feature type="compositionally biased region" description="Basic and acidic residues" evidence="8">
    <location>
        <begin position="563"/>
        <end position="580"/>
    </location>
</feature>
<evidence type="ECO:0000256" key="1">
    <source>
        <dbReference type="ARBA" id="ARBA00004642"/>
    </source>
</evidence>
<dbReference type="PANTHER" id="PTHR13316">
    <property type="entry name" value="ZINC FINGER, CCHC DOMAIN CONTAINING 8"/>
    <property type="match status" value="1"/>
</dbReference>
<keyword evidence="3" id="KW-0479">Metal-binding</keyword>
<evidence type="ECO:0000313" key="11">
    <source>
        <dbReference type="Proteomes" id="UP000325577"/>
    </source>
</evidence>
<evidence type="ECO:0000256" key="3">
    <source>
        <dbReference type="ARBA" id="ARBA00022723"/>
    </source>
</evidence>
<feature type="compositionally biased region" description="Basic and acidic residues" evidence="8">
    <location>
        <begin position="519"/>
        <end position="528"/>
    </location>
</feature>
<dbReference type="Proteomes" id="UP000325577">
    <property type="component" value="Linkage Group LG2"/>
</dbReference>
<dbReference type="GO" id="GO:0008270">
    <property type="term" value="F:zinc ion binding"/>
    <property type="evidence" value="ECO:0007669"/>
    <property type="project" value="UniProtKB-KW"/>
</dbReference>
<dbReference type="Pfam" id="PF04046">
    <property type="entry name" value="PSP"/>
    <property type="match status" value="1"/>
</dbReference>
<feature type="compositionally biased region" description="Polar residues" evidence="8">
    <location>
        <begin position="494"/>
        <end position="507"/>
    </location>
</feature>
<feature type="compositionally biased region" description="Basic and acidic residues" evidence="8">
    <location>
        <begin position="450"/>
        <end position="470"/>
    </location>
</feature>
<evidence type="ECO:0000256" key="6">
    <source>
        <dbReference type="ARBA" id="ARBA00023242"/>
    </source>
</evidence>
<feature type="compositionally biased region" description="Low complexity" evidence="8">
    <location>
        <begin position="431"/>
        <end position="442"/>
    </location>
</feature>
<feature type="compositionally biased region" description="Basic and acidic residues" evidence="8">
    <location>
        <begin position="386"/>
        <end position="399"/>
    </location>
</feature>
<dbReference type="SMART" id="SM00581">
    <property type="entry name" value="PSP"/>
    <property type="match status" value="1"/>
</dbReference>
<dbReference type="InterPro" id="IPR036875">
    <property type="entry name" value="Znf_CCHC_sf"/>
</dbReference>
<dbReference type="GO" id="GO:0003723">
    <property type="term" value="F:RNA binding"/>
    <property type="evidence" value="ECO:0007669"/>
    <property type="project" value="TreeGrafter"/>
</dbReference>
<evidence type="ECO:0000313" key="10">
    <source>
        <dbReference type="EMBL" id="KAA8530540.1"/>
    </source>
</evidence>
<dbReference type="PANTHER" id="PTHR13316:SF0">
    <property type="entry name" value="ZINC FINGER CCHC DOMAIN-CONTAINING PROTEIN 8"/>
    <property type="match status" value="1"/>
</dbReference>
<evidence type="ECO:0000256" key="5">
    <source>
        <dbReference type="ARBA" id="ARBA00022833"/>
    </source>
</evidence>
<feature type="compositionally biased region" description="Polar residues" evidence="8">
    <location>
        <begin position="309"/>
        <end position="325"/>
    </location>
</feature>
<reference evidence="10 11" key="1">
    <citation type="submission" date="2019-09" db="EMBL/GenBank/DDBJ databases">
        <title>A chromosome-level genome assembly of the Chinese tupelo Nyssa sinensis.</title>
        <authorList>
            <person name="Yang X."/>
            <person name="Kang M."/>
            <person name="Yang Y."/>
            <person name="Xiong H."/>
            <person name="Wang M."/>
            <person name="Zhang Z."/>
            <person name="Wang Z."/>
            <person name="Wu H."/>
            <person name="Ma T."/>
            <person name="Liu J."/>
            <person name="Xi Z."/>
        </authorList>
    </citation>
    <scope>NUCLEOTIDE SEQUENCE [LARGE SCALE GENOMIC DNA]</scope>
    <source>
        <strain evidence="10">J267</strain>
        <tissue evidence="10">Leaf</tissue>
    </source>
</reference>
<dbReference type="EMBL" id="CM018043">
    <property type="protein sequence ID" value="KAA8530540.1"/>
    <property type="molecule type" value="Genomic_DNA"/>
</dbReference>
<organism evidence="10 11">
    <name type="scientific">Nyssa sinensis</name>
    <dbReference type="NCBI Taxonomy" id="561372"/>
    <lineage>
        <taxon>Eukaryota</taxon>
        <taxon>Viridiplantae</taxon>
        <taxon>Streptophyta</taxon>
        <taxon>Embryophyta</taxon>
        <taxon>Tracheophyta</taxon>
        <taxon>Spermatophyta</taxon>
        <taxon>Magnoliopsida</taxon>
        <taxon>eudicotyledons</taxon>
        <taxon>Gunneridae</taxon>
        <taxon>Pentapetalae</taxon>
        <taxon>asterids</taxon>
        <taxon>Cornales</taxon>
        <taxon>Nyssaceae</taxon>
        <taxon>Nyssa</taxon>
    </lineage>
</organism>
<dbReference type="AlphaFoldDB" id="A0A5J5AIU0"/>
<evidence type="ECO:0000259" key="9">
    <source>
        <dbReference type="PROSITE" id="PS50158"/>
    </source>
</evidence>
<dbReference type="GO" id="GO:0005654">
    <property type="term" value="C:nucleoplasm"/>
    <property type="evidence" value="ECO:0007669"/>
    <property type="project" value="UniProtKB-SubCell"/>
</dbReference>
<evidence type="ECO:0000256" key="4">
    <source>
        <dbReference type="ARBA" id="ARBA00022771"/>
    </source>
</evidence>
<dbReference type="InterPro" id="IPR052115">
    <property type="entry name" value="NEXT_complex_subunit_ZCCHC8"/>
</dbReference>
<feature type="domain" description="CCHC-type" evidence="9">
    <location>
        <begin position="274"/>
        <end position="290"/>
    </location>
</feature>
<name>A0A5J5AIU0_9ASTE</name>
<dbReference type="InterPro" id="IPR006568">
    <property type="entry name" value="PSP_pro-rich"/>
</dbReference>
<comment type="subcellular location">
    <subcellularLocation>
        <location evidence="1">Nucleus</location>
        <location evidence="1">Nucleoplasm</location>
    </subcellularLocation>
</comment>
<feature type="region of interest" description="Disordered" evidence="8">
    <location>
        <begin position="292"/>
        <end position="334"/>
    </location>
</feature>
<feature type="region of interest" description="Disordered" evidence="8">
    <location>
        <begin position="366"/>
        <end position="546"/>
    </location>
</feature>